<dbReference type="EMBL" id="CBXE010000361">
    <property type="protein sequence ID" value="CDL86572.1"/>
    <property type="molecule type" value="Genomic_DNA"/>
</dbReference>
<dbReference type="GO" id="GO:0003677">
    <property type="term" value="F:DNA binding"/>
    <property type="evidence" value="ECO:0007669"/>
    <property type="project" value="UniProtKB-KW"/>
</dbReference>
<name>W1J750_9GAMM</name>
<feature type="domain" description="Type I restriction modification DNA specificity" evidence="4">
    <location>
        <begin position="9"/>
        <end position="187"/>
    </location>
</feature>
<dbReference type="PANTHER" id="PTHR43140">
    <property type="entry name" value="TYPE-1 RESTRICTION ENZYME ECOKI SPECIFICITY PROTEIN"/>
    <property type="match status" value="1"/>
</dbReference>
<dbReference type="PANTHER" id="PTHR43140:SF1">
    <property type="entry name" value="TYPE I RESTRICTION ENZYME ECOKI SPECIFICITY SUBUNIT"/>
    <property type="match status" value="1"/>
</dbReference>
<accession>W1J750</accession>
<dbReference type="GO" id="GO:0009307">
    <property type="term" value="P:DNA restriction-modification system"/>
    <property type="evidence" value="ECO:0007669"/>
    <property type="project" value="UniProtKB-KW"/>
</dbReference>
<dbReference type="InterPro" id="IPR044946">
    <property type="entry name" value="Restrct_endonuc_typeI_TRD_sf"/>
</dbReference>
<evidence type="ECO:0000256" key="2">
    <source>
        <dbReference type="ARBA" id="ARBA00022747"/>
    </source>
</evidence>
<dbReference type="RefSeq" id="WP_232217513.1">
    <property type="nucleotide sequence ID" value="NZ_CAWLVK010000361.1"/>
</dbReference>
<dbReference type="Proteomes" id="UP000019197">
    <property type="component" value="Unassembled WGS sequence"/>
</dbReference>
<evidence type="ECO:0000256" key="1">
    <source>
        <dbReference type="ARBA" id="ARBA00010923"/>
    </source>
</evidence>
<dbReference type="InterPro" id="IPR051212">
    <property type="entry name" value="Type-I_RE_S_subunit"/>
</dbReference>
<dbReference type="Pfam" id="PF01420">
    <property type="entry name" value="Methylase_S"/>
    <property type="match status" value="2"/>
</dbReference>
<evidence type="ECO:0000259" key="4">
    <source>
        <dbReference type="Pfam" id="PF01420"/>
    </source>
</evidence>
<evidence type="ECO:0000313" key="5">
    <source>
        <dbReference type="EMBL" id="CDL86572.1"/>
    </source>
</evidence>
<comment type="similarity">
    <text evidence="1">Belongs to the type-I restriction system S methylase family.</text>
</comment>
<reference evidence="5 6" key="1">
    <citation type="submission" date="2013-11" db="EMBL/GenBank/DDBJ databases">
        <title>Draft genome sequence and annotation of the entomopathogenic bacterium, Xenorhabdus cabanillasi strain JM26.</title>
        <authorList>
            <person name="Gualtieri M."/>
            <person name="Ogier J.C."/>
            <person name="Pages S."/>
            <person name="Givaudan A."/>
            <person name="Gaudriault S."/>
        </authorList>
    </citation>
    <scope>NUCLEOTIDE SEQUENCE [LARGE SCALE GENOMIC DNA]</scope>
    <source>
        <strain evidence="5 6">JM26</strain>
    </source>
</reference>
<dbReference type="CDD" id="cd17273">
    <property type="entry name" value="RMtype1_S_EcoJA69PI-TRD1-CR1_like"/>
    <property type="match status" value="1"/>
</dbReference>
<dbReference type="InterPro" id="IPR000055">
    <property type="entry name" value="Restrct_endonuc_typeI_TRD"/>
</dbReference>
<sequence>MMTKGKLPYEWKKSCINDIATVVAGGTPKAANPDNFAEPGTEIAWLTPADLSGYTKKYIKYGARDLSECGYNSSSAKLMPKGTLLFSSRAPIGYVAIAANEISTNQGFKNFIFTDHIEPSFAYYYLRNIRGLAESLGTGTTFKEISGATAKKLPFVIVPLPEQKVITQKLDSVLSQVNSIKAHLDKIPQVLKQFRQSVLSAAVNGKLTEEWRKKQGLLLTDWIVSSVGDIAQVATGKTPKRTESKYWDGGNIPWLTSASTGELFTDAAEQYVTSQAVTECLLKVFTPGTLLLAMYGEGKTRGQVTELRISATCNQACAAIIANPKKVNHNYLKLLLMENYEETRKVAAGGAQPNLNLSKVRDISIFLPSLEEQTEIVRRVEKLFSWADSIEKQVIETQQRVNNLTQSILAKAFRGELTEQWRKDNPDLISGENSAESLLKKIKAERELTKPAKLGRKKS</sequence>
<evidence type="ECO:0000313" key="6">
    <source>
        <dbReference type="Proteomes" id="UP000019197"/>
    </source>
</evidence>
<protein>
    <submittedName>
        <fullName evidence="5">HsdS, type I site-specific deoxyribonuclease</fullName>
    </submittedName>
</protein>
<evidence type="ECO:0000256" key="3">
    <source>
        <dbReference type="ARBA" id="ARBA00023125"/>
    </source>
</evidence>
<keyword evidence="2" id="KW-0680">Restriction system</keyword>
<proteinExistence type="inferred from homology"/>
<comment type="caution">
    <text evidence="5">The sequence shown here is derived from an EMBL/GenBank/DDBJ whole genome shotgun (WGS) entry which is preliminary data.</text>
</comment>
<keyword evidence="3" id="KW-0238">DNA-binding</keyword>
<dbReference type="SUPFAM" id="SSF116734">
    <property type="entry name" value="DNA methylase specificity domain"/>
    <property type="match status" value="2"/>
</dbReference>
<organism evidence="5 6">
    <name type="scientific">Xenorhabdus cabanillasii JM26</name>
    <dbReference type="NCBI Taxonomy" id="1427517"/>
    <lineage>
        <taxon>Bacteria</taxon>
        <taxon>Pseudomonadati</taxon>
        <taxon>Pseudomonadota</taxon>
        <taxon>Gammaproteobacteria</taxon>
        <taxon>Enterobacterales</taxon>
        <taxon>Morganellaceae</taxon>
        <taxon>Xenorhabdus</taxon>
    </lineage>
</organism>
<dbReference type="Gene3D" id="3.90.220.20">
    <property type="entry name" value="DNA methylase specificity domains"/>
    <property type="match status" value="2"/>
</dbReference>
<gene>
    <name evidence="5" type="primary">hsdS</name>
    <name evidence="5" type="ORF">XCR1_4230001</name>
</gene>
<feature type="domain" description="Type I restriction modification DNA specificity" evidence="4">
    <location>
        <begin position="221"/>
        <end position="396"/>
    </location>
</feature>
<dbReference type="AlphaFoldDB" id="W1J750"/>